<organism evidence="2 3">
    <name type="scientific">Desulfosporosinus orientis (strain ATCC 19365 / DSM 765 / NCIMB 8382 / VKM B-1628 / Singapore I)</name>
    <name type="common">Desulfotomaculum orientis</name>
    <dbReference type="NCBI Taxonomy" id="768706"/>
    <lineage>
        <taxon>Bacteria</taxon>
        <taxon>Bacillati</taxon>
        <taxon>Bacillota</taxon>
        <taxon>Clostridia</taxon>
        <taxon>Eubacteriales</taxon>
        <taxon>Desulfitobacteriaceae</taxon>
        <taxon>Desulfosporosinus</taxon>
    </lineage>
</organism>
<evidence type="ECO:0000313" key="2">
    <source>
        <dbReference type="EMBL" id="AET66149.1"/>
    </source>
</evidence>
<dbReference type="AlphaFoldDB" id="G7W7T4"/>
<dbReference type="SUPFAM" id="SSF54665">
    <property type="entry name" value="CO dehydrogenase molybdoprotein N-domain-like"/>
    <property type="match status" value="1"/>
</dbReference>
<dbReference type="SMART" id="SM01008">
    <property type="entry name" value="Ald_Xan_dh_C"/>
    <property type="match status" value="1"/>
</dbReference>
<dbReference type="InterPro" id="IPR036856">
    <property type="entry name" value="Ald_Oxase/Xan_DH_a/b_sf"/>
</dbReference>
<evidence type="ECO:0000259" key="1">
    <source>
        <dbReference type="SMART" id="SM01008"/>
    </source>
</evidence>
<dbReference type="HOGENOM" id="CLU_001681_8_2_9"/>
<dbReference type="EMBL" id="CP003108">
    <property type="protein sequence ID" value="AET66149.1"/>
    <property type="molecule type" value="Genomic_DNA"/>
</dbReference>
<dbReference type="Pfam" id="PF01315">
    <property type="entry name" value="Ald_Xan_dh_C"/>
    <property type="match status" value="1"/>
</dbReference>
<gene>
    <name evidence="2" type="ordered locus">Desor_0445</name>
</gene>
<keyword evidence="3" id="KW-1185">Reference proteome</keyword>
<dbReference type="Gene3D" id="3.90.1170.50">
    <property type="entry name" value="Aldehyde oxidase/xanthine dehydrogenase, a/b hammerhead"/>
    <property type="match status" value="1"/>
</dbReference>
<dbReference type="GO" id="GO:0005506">
    <property type="term" value="F:iron ion binding"/>
    <property type="evidence" value="ECO:0007669"/>
    <property type="project" value="InterPro"/>
</dbReference>
<dbReference type="KEGG" id="dor:Desor_0445"/>
<evidence type="ECO:0000313" key="3">
    <source>
        <dbReference type="Proteomes" id="UP000006346"/>
    </source>
</evidence>
<dbReference type="GO" id="GO:0016491">
    <property type="term" value="F:oxidoreductase activity"/>
    <property type="evidence" value="ECO:0007669"/>
    <property type="project" value="InterPro"/>
</dbReference>
<dbReference type="PATRIC" id="fig|768706.3.peg.411"/>
<feature type="domain" description="Aldehyde oxidase/xanthine dehydrogenase a/b hammerhead" evidence="1">
    <location>
        <begin position="21"/>
        <end position="127"/>
    </location>
</feature>
<name>G7W7T4_DESOD</name>
<dbReference type="Proteomes" id="UP000006346">
    <property type="component" value="Chromosome"/>
</dbReference>
<dbReference type="RefSeq" id="WP_014182975.1">
    <property type="nucleotide sequence ID" value="NC_016584.1"/>
</dbReference>
<dbReference type="InterPro" id="IPR000674">
    <property type="entry name" value="Ald_Oxase/Xan_DH_a/b"/>
</dbReference>
<reference evidence="3" key="1">
    <citation type="submission" date="2011-11" db="EMBL/GenBank/DDBJ databases">
        <title>Complete sequence of Desulfosporosinus orientis DSM 765.</title>
        <authorList>
            <person name="Lucas S."/>
            <person name="Han J."/>
            <person name="Lapidus A."/>
            <person name="Cheng J.-F."/>
            <person name="Goodwin L."/>
            <person name="Pitluck S."/>
            <person name="Peters L."/>
            <person name="Ovchinnikova G."/>
            <person name="Teshima H."/>
            <person name="Detter J.C."/>
            <person name="Han C."/>
            <person name="Tapia R."/>
            <person name="Land M."/>
            <person name="Hauser L."/>
            <person name="Kyrpides N."/>
            <person name="Ivanova N."/>
            <person name="Pagani I."/>
            <person name="Pester M."/>
            <person name="Spring S."/>
            <person name="Ollivier B."/>
            <person name="Rattei T."/>
            <person name="Klenk H.-P."/>
            <person name="Wagner M."/>
            <person name="Loy A."/>
            <person name="Woyke T."/>
        </authorList>
    </citation>
    <scope>NUCLEOTIDE SEQUENCE [LARGE SCALE GENOMIC DNA]</scope>
    <source>
        <strain evidence="3">ATCC 19365 / DSM 765 / NCIMB 8382 / VKM B-1628</strain>
    </source>
</reference>
<dbReference type="InterPro" id="IPR016208">
    <property type="entry name" value="Ald_Oxase/xanthine_DH-like"/>
</dbReference>
<accession>G7W7T4</accession>
<proteinExistence type="predicted"/>
<sequence>MQELKVVGKSVLRKDALDKVLGKCQYSGDIKLPGMLQVKVLRSQVAHALLKNINCQAAESLPGVFAVLTSKDVPESNAHGIIIKDEPVLVMDKIRKRGDPLAIVAAETEEIALQALSLIKVEFEELPAVFNPEEAMKPDAPQVHKEGNIQSIRKIRKGDVEGAFAQADIVVETCYRTQMQEHAYIEPEAGVAYLDGDVVVLHVSTQNPHFDCKEVARNLALPLNKVRIVQAPTGGGFGGKLDISVQIYLALLAIRTKRPVRLVYTREESMVASTKRHPYVIRYKTAADKTGKLMAVDVTVIGDTGAYASYGPGTLTRSAVHATGPYEVPNVKVDAYTVYTNNPTAGACRGFGVPQLAFAHEQQMDMIAQKAGISPIQVRLLNALQPNSKTGTGQVLDNSVGFMETIKVAQAKALEVLGQFC</sequence>
<dbReference type="PANTHER" id="PTHR11908">
    <property type="entry name" value="XANTHINE DEHYDROGENASE"/>
    <property type="match status" value="1"/>
</dbReference>
<dbReference type="InterPro" id="IPR037165">
    <property type="entry name" value="AldOxase/xan_DH_Mopterin-bd_sf"/>
</dbReference>
<dbReference type="PANTHER" id="PTHR11908:SF157">
    <property type="entry name" value="XANTHINE DEHYDROGENASE SUBUNIT D-RELATED"/>
    <property type="match status" value="1"/>
</dbReference>
<dbReference type="Gene3D" id="3.30.365.10">
    <property type="entry name" value="Aldehyde oxidase/xanthine dehydrogenase, molybdopterin binding domain"/>
    <property type="match status" value="3"/>
</dbReference>
<dbReference type="Pfam" id="PF02738">
    <property type="entry name" value="MoCoBD_1"/>
    <property type="match status" value="1"/>
</dbReference>
<dbReference type="SUPFAM" id="SSF56003">
    <property type="entry name" value="Molybdenum cofactor-binding domain"/>
    <property type="match status" value="1"/>
</dbReference>
<dbReference type="STRING" id="768706.Desor_0445"/>
<protein>
    <submittedName>
        <fullName evidence="2">Aerobic-type carbon monoxide dehydrogenase, large subunit CoxL/CutL-like protein</fullName>
    </submittedName>
</protein>
<reference evidence="2 3" key="2">
    <citation type="journal article" date="2012" name="J. Bacteriol.">
        <title>Complete genome sequences of Desulfosporosinus orientis DSM765T, Desulfosporosinus youngiae DSM17734T, Desulfosporosinus meridiei DSM13257T, and Desulfosporosinus acidiphilus DSM22704T.</title>
        <authorList>
            <person name="Pester M."/>
            <person name="Brambilla E."/>
            <person name="Alazard D."/>
            <person name="Rattei T."/>
            <person name="Weinmaier T."/>
            <person name="Han J."/>
            <person name="Lucas S."/>
            <person name="Lapidus A."/>
            <person name="Cheng J.F."/>
            <person name="Goodwin L."/>
            <person name="Pitluck S."/>
            <person name="Peters L."/>
            <person name="Ovchinnikova G."/>
            <person name="Teshima H."/>
            <person name="Detter J.C."/>
            <person name="Han C.S."/>
            <person name="Tapia R."/>
            <person name="Land M.L."/>
            <person name="Hauser L."/>
            <person name="Kyrpides N.C."/>
            <person name="Ivanova N.N."/>
            <person name="Pagani I."/>
            <person name="Huntmann M."/>
            <person name="Wei C.L."/>
            <person name="Davenport K.W."/>
            <person name="Daligault H."/>
            <person name="Chain P.S."/>
            <person name="Chen A."/>
            <person name="Mavromatis K."/>
            <person name="Markowitz V."/>
            <person name="Szeto E."/>
            <person name="Mikhailova N."/>
            <person name="Pati A."/>
            <person name="Wagner M."/>
            <person name="Woyke T."/>
            <person name="Ollivier B."/>
            <person name="Klenk H.P."/>
            <person name="Spring S."/>
            <person name="Loy A."/>
        </authorList>
    </citation>
    <scope>NUCLEOTIDE SEQUENCE [LARGE SCALE GENOMIC DNA]</scope>
    <source>
        <strain evidence="3">ATCC 19365 / DSM 765 / NCIMB 8382 / VKM B-1628</strain>
    </source>
</reference>
<dbReference type="eggNOG" id="COG1529">
    <property type="taxonomic scope" value="Bacteria"/>
</dbReference>
<dbReference type="InterPro" id="IPR008274">
    <property type="entry name" value="AldOxase/xan_DH_MoCoBD1"/>
</dbReference>